<reference evidence="1" key="1">
    <citation type="journal article" date="2023" name="Science">
        <title>Genome structures resolve the early diversification of teleost fishes.</title>
        <authorList>
            <person name="Parey E."/>
            <person name="Louis A."/>
            <person name="Montfort J."/>
            <person name="Bouchez O."/>
            <person name="Roques C."/>
            <person name="Iampietro C."/>
            <person name="Lluch J."/>
            <person name="Castinel A."/>
            <person name="Donnadieu C."/>
            <person name="Desvignes T."/>
            <person name="Floi Bucao C."/>
            <person name="Jouanno E."/>
            <person name="Wen M."/>
            <person name="Mejri S."/>
            <person name="Dirks R."/>
            <person name="Jansen H."/>
            <person name="Henkel C."/>
            <person name="Chen W.J."/>
            <person name="Zahm M."/>
            <person name="Cabau C."/>
            <person name="Klopp C."/>
            <person name="Thompson A.W."/>
            <person name="Robinson-Rechavi M."/>
            <person name="Braasch I."/>
            <person name="Lecointre G."/>
            <person name="Bobe J."/>
            <person name="Postlethwait J.H."/>
            <person name="Berthelot C."/>
            <person name="Roest Crollius H."/>
            <person name="Guiguen Y."/>
        </authorList>
    </citation>
    <scope>NUCLEOTIDE SEQUENCE</scope>
    <source>
        <strain evidence="1">WJC10195</strain>
    </source>
</reference>
<proteinExistence type="predicted"/>
<dbReference type="AlphaFoldDB" id="A0A9Q1IDU2"/>
<keyword evidence="2" id="KW-1185">Reference proteome</keyword>
<accession>A0A9Q1IDU2</accession>
<evidence type="ECO:0000313" key="2">
    <source>
        <dbReference type="Proteomes" id="UP001152622"/>
    </source>
</evidence>
<sequence length="146" mass="16429">MRTNSTPVSAFVFQRAHLKLGWGRYNGAVPRGTTQTCVRLPADVASGGRLALRPFYSPRILSLVKQIFDRGARGEITVSRKSQRIQEKLVNHCPLHNKTQKKTSGFVALIRRPLPNVEAEKRQRFLLPAFLIHDSLLGHAVHTQLL</sequence>
<organism evidence="1 2">
    <name type="scientific">Synaphobranchus kaupii</name>
    <name type="common">Kaup's arrowtooth eel</name>
    <dbReference type="NCBI Taxonomy" id="118154"/>
    <lineage>
        <taxon>Eukaryota</taxon>
        <taxon>Metazoa</taxon>
        <taxon>Chordata</taxon>
        <taxon>Craniata</taxon>
        <taxon>Vertebrata</taxon>
        <taxon>Euteleostomi</taxon>
        <taxon>Actinopterygii</taxon>
        <taxon>Neopterygii</taxon>
        <taxon>Teleostei</taxon>
        <taxon>Anguilliformes</taxon>
        <taxon>Synaphobranchidae</taxon>
        <taxon>Synaphobranchus</taxon>
    </lineage>
</organism>
<name>A0A9Q1IDU2_SYNKA</name>
<protein>
    <submittedName>
        <fullName evidence="1">Uncharacterized protein</fullName>
    </submittedName>
</protein>
<comment type="caution">
    <text evidence="1">The sequence shown here is derived from an EMBL/GenBank/DDBJ whole genome shotgun (WGS) entry which is preliminary data.</text>
</comment>
<dbReference type="EMBL" id="JAINUF010000019">
    <property type="protein sequence ID" value="KAJ8336885.1"/>
    <property type="molecule type" value="Genomic_DNA"/>
</dbReference>
<evidence type="ECO:0000313" key="1">
    <source>
        <dbReference type="EMBL" id="KAJ8336885.1"/>
    </source>
</evidence>
<dbReference type="Proteomes" id="UP001152622">
    <property type="component" value="Chromosome 19"/>
</dbReference>
<gene>
    <name evidence="1" type="ORF">SKAU_G00381050</name>
</gene>